<organism evidence="3 4">
    <name type="scientific">Bosea eneae</name>
    <dbReference type="NCBI Taxonomy" id="151454"/>
    <lineage>
        <taxon>Bacteria</taxon>
        <taxon>Pseudomonadati</taxon>
        <taxon>Pseudomonadota</taxon>
        <taxon>Alphaproteobacteria</taxon>
        <taxon>Hyphomicrobiales</taxon>
        <taxon>Boseaceae</taxon>
        <taxon>Bosea</taxon>
    </lineage>
</organism>
<comment type="caution">
    <text evidence="3">The sequence shown here is derived from an EMBL/GenBank/DDBJ whole genome shotgun (WGS) entry which is preliminary data.</text>
</comment>
<dbReference type="Pfam" id="PF01471">
    <property type="entry name" value="PG_binding_1"/>
    <property type="match status" value="1"/>
</dbReference>
<dbReference type="InterPro" id="IPR023346">
    <property type="entry name" value="Lysozyme-like_dom_sf"/>
</dbReference>
<dbReference type="InterPro" id="IPR000726">
    <property type="entry name" value="Glyco_hydro_19_cat"/>
</dbReference>
<dbReference type="Gene3D" id="1.10.101.10">
    <property type="entry name" value="PGBD-like superfamily/PGBD"/>
    <property type="match status" value="1"/>
</dbReference>
<feature type="domain" description="Glycoside hydrolase family 19 catalytic" evidence="1">
    <location>
        <begin position="52"/>
        <end position="148"/>
    </location>
</feature>
<dbReference type="PANTHER" id="PTHR34408">
    <property type="entry name" value="FAMILY PROTEIN, PUTATIVE-RELATED"/>
    <property type="match status" value="1"/>
</dbReference>
<dbReference type="PANTHER" id="PTHR34408:SF1">
    <property type="entry name" value="GLYCOSYL HYDROLASE FAMILY 19 DOMAIN-CONTAINING PROTEIN HI_1415"/>
    <property type="match status" value="1"/>
</dbReference>
<evidence type="ECO:0000259" key="1">
    <source>
        <dbReference type="Pfam" id="PF00182"/>
    </source>
</evidence>
<dbReference type="Gene3D" id="1.10.530.10">
    <property type="match status" value="1"/>
</dbReference>
<reference evidence="4" key="1">
    <citation type="journal article" date="2019" name="Int. J. Syst. Evol. Microbiol.">
        <title>The Global Catalogue of Microorganisms (GCM) 10K type strain sequencing project: providing services to taxonomists for standard genome sequencing and annotation.</title>
        <authorList>
            <consortium name="The Broad Institute Genomics Platform"/>
            <consortium name="The Broad Institute Genome Sequencing Center for Infectious Disease"/>
            <person name="Wu L."/>
            <person name="Ma J."/>
        </authorList>
    </citation>
    <scope>NUCLEOTIDE SEQUENCE [LARGE SCALE GENOMIC DNA]</scope>
    <source>
        <strain evidence="4">NCAIM B.01391</strain>
    </source>
</reference>
<name>A0ABW0J0E0_9HYPH</name>
<evidence type="ECO:0000313" key="3">
    <source>
        <dbReference type="EMBL" id="MFC5423822.1"/>
    </source>
</evidence>
<proteinExistence type="predicted"/>
<dbReference type="RefSeq" id="WP_377801871.1">
    <property type="nucleotide sequence ID" value="NZ_JBHSLW010000127.1"/>
</dbReference>
<evidence type="ECO:0000313" key="4">
    <source>
        <dbReference type="Proteomes" id="UP001596053"/>
    </source>
</evidence>
<dbReference type="SUPFAM" id="SSF53955">
    <property type="entry name" value="Lysozyme-like"/>
    <property type="match status" value="1"/>
</dbReference>
<dbReference type="InterPro" id="IPR052354">
    <property type="entry name" value="Cell_Wall_Dynamics_Protein"/>
</dbReference>
<keyword evidence="4" id="KW-1185">Reference proteome</keyword>
<gene>
    <name evidence="3" type="ORF">ACFPOB_30325</name>
</gene>
<evidence type="ECO:0000259" key="2">
    <source>
        <dbReference type="Pfam" id="PF01471"/>
    </source>
</evidence>
<dbReference type="InterPro" id="IPR002477">
    <property type="entry name" value="Peptidoglycan-bd-like"/>
</dbReference>
<accession>A0ABW0J0E0</accession>
<dbReference type="EMBL" id="JBHSLW010000127">
    <property type="protein sequence ID" value="MFC5423822.1"/>
    <property type="molecule type" value="Genomic_DNA"/>
</dbReference>
<dbReference type="InterPro" id="IPR036365">
    <property type="entry name" value="PGBD-like_sf"/>
</dbReference>
<dbReference type="SUPFAM" id="SSF47090">
    <property type="entry name" value="PGBD-like"/>
    <property type="match status" value="1"/>
</dbReference>
<dbReference type="InterPro" id="IPR036366">
    <property type="entry name" value="PGBDSf"/>
</dbReference>
<feature type="domain" description="Peptidoglycan binding-like" evidence="2">
    <location>
        <begin position="214"/>
        <end position="268"/>
    </location>
</feature>
<sequence>MSQQLVDRLGVDILKAMAPAVPVSRRARQAAIIAALGPALPIVLPDYDIVTPRRIEHFLAQAAHESAGFSTTEELGGPSYFARYDGRADLGNVKPGDGVRYHGRGIFQLTGRANYRRIGGLLGLDLEGKPELASDPVVSLRIAGLYWRDRKIGAMAEEDDLLRVTRAINGGTNGLDDRRRYLGIAKREVARLVAAGIQAVDAVHYPVLRRGSDGDAVEILQVRLRQQGFPLTLDGDFGPATELAVKAFQARAGLLADGIVGPQSWAALIPREGA</sequence>
<dbReference type="Pfam" id="PF00182">
    <property type="entry name" value="Glyco_hydro_19"/>
    <property type="match status" value="1"/>
</dbReference>
<protein>
    <submittedName>
        <fullName evidence="3">Peptidoglycan-binding protein</fullName>
    </submittedName>
</protein>
<dbReference type="Proteomes" id="UP001596053">
    <property type="component" value="Unassembled WGS sequence"/>
</dbReference>